<name>A0A0D3A6E1_BRAOL</name>
<dbReference type="SUPFAM" id="SSF53474">
    <property type="entry name" value="alpha/beta-Hydrolases"/>
    <property type="match status" value="1"/>
</dbReference>
<evidence type="ECO:0000313" key="3">
    <source>
        <dbReference type="Proteomes" id="UP000032141"/>
    </source>
</evidence>
<dbReference type="Proteomes" id="UP000032141">
    <property type="component" value="Chromosome C1"/>
</dbReference>
<dbReference type="InterPro" id="IPR044294">
    <property type="entry name" value="Lipase-like"/>
</dbReference>
<evidence type="ECO:0000313" key="2">
    <source>
        <dbReference type="EnsemblPlants" id="Bo1g040490.1"/>
    </source>
</evidence>
<organism evidence="2 3">
    <name type="scientific">Brassica oleracea var. oleracea</name>
    <dbReference type="NCBI Taxonomy" id="109376"/>
    <lineage>
        <taxon>Eukaryota</taxon>
        <taxon>Viridiplantae</taxon>
        <taxon>Streptophyta</taxon>
        <taxon>Embryophyta</taxon>
        <taxon>Tracheophyta</taxon>
        <taxon>Spermatophyta</taxon>
        <taxon>Magnoliopsida</taxon>
        <taxon>eudicotyledons</taxon>
        <taxon>Gunneridae</taxon>
        <taxon>Pentapetalae</taxon>
        <taxon>rosids</taxon>
        <taxon>malvids</taxon>
        <taxon>Brassicales</taxon>
        <taxon>Brassicaceae</taxon>
        <taxon>Brassiceae</taxon>
        <taxon>Brassica</taxon>
    </lineage>
</organism>
<evidence type="ECO:0000259" key="1">
    <source>
        <dbReference type="Pfam" id="PF05057"/>
    </source>
</evidence>
<feature type="domain" description="DUF676" evidence="1">
    <location>
        <begin position="84"/>
        <end position="309"/>
    </location>
</feature>
<sequence>MIASFSFSTLQISIPDSIPSSPRFLPLGQHQLRFRFRARPKNLDHMELMKRLGIGCFAAKHSTREMKTEKDSGGEDLFVESAAKPDHLVVMVNGIIGSSADWKYAAEQFVKKFPDKVLVHRSESNSATLTFDGVDMMGERLANEVFLFSATLSVFICLVMTGLKKISFVAHSLGGLVARYAVGKLYEKPGEANSLESPSKAKSGVIAGLEPMNFITFATPHLGSRGHRQFPILCGLPFLERTASQTAHLAAGRTGKHLFLVDNDDGNLPLLIRMATDSFNFKFISALNAFKRRVAYANVNFDYMVGWRTSSIRRPNELPKPNLLATDPNYPHIVYVEHGNVDNGSCKSTSAVVKDENTDLEEEMLHGLGQLSWERVDVSFHNSKQRYVAHNTIQVKTYWLHSDGKDVVFHMMDHFCL</sequence>
<dbReference type="PANTHER" id="PTHR12482:SF4">
    <property type="entry name" value="ALPHA_BETA-HYDROLASES SUPERFAMILY PROTEIN"/>
    <property type="match status" value="1"/>
</dbReference>
<dbReference type="eggNOG" id="KOG4372">
    <property type="taxonomic scope" value="Eukaryota"/>
</dbReference>
<dbReference type="InterPro" id="IPR007751">
    <property type="entry name" value="DUF676_lipase-like"/>
</dbReference>
<accession>A0A0D3A6E1</accession>
<protein>
    <recommendedName>
        <fullName evidence="1">DUF676 domain-containing protein</fullName>
    </recommendedName>
</protein>
<dbReference type="Gramene" id="Bo1g040490.1">
    <property type="protein sequence ID" value="Bo1g040490.1"/>
    <property type="gene ID" value="Bo1g040490"/>
</dbReference>
<dbReference type="HOGENOM" id="CLU_044151_2_1_1"/>
<reference evidence="2" key="2">
    <citation type="submission" date="2015-03" db="UniProtKB">
        <authorList>
            <consortium name="EnsemblPlants"/>
        </authorList>
    </citation>
    <scope>IDENTIFICATION</scope>
</reference>
<dbReference type="Pfam" id="PF05057">
    <property type="entry name" value="DUF676"/>
    <property type="match status" value="1"/>
</dbReference>
<dbReference type="AlphaFoldDB" id="A0A0D3A6E1"/>
<reference evidence="2 3" key="1">
    <citation type="journal article" date="2014" name="Genome Biol.">
        <title>Transcriptome and methylome profiling reveals relics of genome dominance in the mesopolyploid Brassica oleracea.</title>
        <authorList>
            <person name="Parkin I.A."/>
            <person name="Koh C."/>
            <person name="Tang H."/>
            <person name="Robinson S.J."/>
            <person name="Kagale S."/>
            <person name="Clarke W.E."/>
            <person name="Town C.D."/>
            <person name="Nixon J."/>
            <person name="Krishnakumar V."/>
            <person name="Bidwell S.L."/>
            <person name="Denoeud F."/>
            <person name="Belcram H."/>
            <person name="Links M.G."/>
            <person name="Just J."/>
            <person name="Clarke C."/>
            <person name="Bender T."/>
            <person name="Huebert T."/>
            <person name="Mason A.S."/>
            <person name="Pires J.C."/>
            <person name="Barker G."/>
            <person name="Moore J."/>
            <person name="Walley P.G."/>
            <person name="Manoli S."/>
            <person name="Batley J."/>
            <person name="Edwards D."/>
            <person name="Nelson M.N."/>
            <person name="Wang X."/>
            <person name="Paterson A.H."/>
            <person name="King G."/>
            <person name="Bancroft I."/>
            <person name="Chalhoub B."/>
            <person name="Sharpe A.G."/>
        </authorList>
    </citation>
    <scope>NUCLEOTIDE SEQUENCE</scope>
    <source>
        <strain evidence="2 3">cv. TO1000</strain>
    </source>
</reference>
<dbReference type="Gene3D" id="3.40.50.1820">
    <property type="entry name" value="alpha/beta hydrolase"/>
    <property type="match status" value="1"/>
</dbReference>
<proteinExistence type="predicted"/>
<dbReference type="InterPro" id="IPR029058">
    <property type="entry name" value="AB_hydrolase_fold"/>
</dbReference>
<dbReference type="STRING" id="109376.A0A0D3A6E1"/>
<dbReference type="EnsemblPlants" id="Bo1g040490.1">
    <property type="protein sequence ID" value="Bo1g040490.1"/>
    <property type="gene ID" value="Bo1g040490"/>
</dbReference>
<dbReference type="PANTHER" id="PTHR12482">
    <property type="entry name" value="LIPASE ROG1-RELATED-RELATED"/>
    <property type="match status" value="1"/>
</dbReference>
<dbReference type="OMA" id="QHQLRFR"/>
<keyword evidence="3" id="KW-1185">Reference proteome</keyword>